<gene>
    <name evidence="2" type="ORF">A3I41_01525</name>
</gene>
<accession>A0A1F7V811</accession>
<comment type="caution">
    <text evidence="2">The sequence shown here is derived from an EMBL/GenBank/DDBJ whole genome shotgun (WGS) entry which is preliminary data.</text>
</comment>
<dbReference type="SUPFAM" id="SSF82171">
    <property type="entry name" value="DPP6 N-terminal domain-like"/>
    <property type="match status" value="1"/>
</dbReference>
<proteinExistence type="predicted"/>
<keyword evidence="1" id="KW-0732">Signal</keyword>
<sequence length="514" mass="57492">MLKKILILSLVVMAGVSPFLPRVFADNASWKPLLAERVWNQTSFRNERLTFNANVSAPMKRNGIVFVSNLSAQCTNLGTCDKIDLSIIKDGKSQLIPAVDQQFLNPSFAMAQKGKFIFFTKSLSKDVWFDAFLVDPNTGNIHPFTSLARKHNELSFVSFSTSGDRLYTSLLQTNNTTKKVQSSLTGKSMDGSYEEREISFMLNAPWQQVMDAYNDRLLVKFQFSGGNKQLWMIEPASQKMAAIPNTWTEPQADILFAHFLTDGSVVFFQNYTLFTYRPGIDKEPVSHGAAKLSWNTNPNATVQIAGDAMSWVDVNRHLYVHTSSGVINLQMVKEGSVHLEKDAVYFADEKGTWKYTFASKKYESTPFLVTDVRETLRTGLDTKGNVWFENTTNQNLVKLGYGTNPVLSDVSHVIWKGTDGALYQATLATILSMQKSNNVFEGGFTPGTRVKAIGDSRVYMFGNDGQLHWIVSETVASTIFGTQWNKGIVEVPPTFLWRYANGVNVESDQAIKSL</sequence>
<dbReference type="Proteomes" id="UP000176593">
    <property type="component" value="Unassembled WGS sequence"/>
</dbReference>
<feature type="chain" id="PRO_5009533187" evidence="1">
    <location>
        <begin position="26"/>
        <end position="514"/>
    </location>
</feature>
<name>A0A1F7V811_9BACT</name>
<dbReference type="EMBL" id="MGEQ01000010">
    <property type="protein sequence ID" value="OGL86227.1"/>
    <property type="molecule type" value="Genomic_DNA"/>
</dbReference>
<protein>
    <submittedName>
        <fullName evidence="2">Uncharacterized protein</fullName>
    </submittedName>
</protein>
<feature type="signal peptide" evidence="1">
    <location>
        <begin position="1"/>
        <end position="25"/>
    </location>
</feature>
<reference evidence="2 3" key="1">
    <citation type="journal article" date="2016" name="Nat. Commun.">
        <title>Thousands of microbial genomes shed light on interconnected biogeochemical processes in an aquifer system.</title>
        <authorList>
            <person name="Anantharaman K."/>
            <person name="Brown C.T."/>
            <person name="Hug L.A."/>
            <person name="Sharon I."/>
            <person name="Castelle C.J."/>
            <person name="Probst A.J."/>
            <person name="Thomas B.C."/>
            <person name="Singh A."/>
            <person name="Wilkins M.J."/>
            <person name="Karaoz U."/>
            <person name="Brodie E.L."/>
            <person name="Williams K.H."/>
            <person name="Hubbard S.S."/>
            <person name="Banfield J.F."/>
        </authorList>
    </citation>
    <scope>NUCLEOTIDE SEQUENCE [LARGE SCALE GENOMIC DNA]</scope>
</reference>
<dbReference type="AlphaFoldDB" id="A0A1F7V811"/>
<organism evidence="2 3">
    <name type="scientific">Candidatus Uhrbacteria bacterium RIFCSPLOWO2_02_FULL_48_18</name>
    <dbReference type="NCBI Taxonomy" id="1802408"/>
    <lineage>
        <taxon>Bacteria</taxon>
        <taxon>Candidatus Uhriibacteriota</taxon>
    </lineage>
</organism>
<evidence type="ECO:0000256" key="1">
    <source>
        <dbReference type="SAM" id="SignalP"/>
    </source>
</evidence>
<evidence type="ECO:0000313" key="3">
    <source>
        <dbReference type="Proteomes" id="UP000176593"/>
    </source>
</evidence>
<evidence type="ECO:0000313" key="2">
    <source>
        <dbReference type="EMBL" id="OGL86227.1"/>
    </source>
</evidence>